<keyword evidence="2" id="KW-0325">Glycoprotein</keyword>
<evidence type="ECO:0000313" key="6">
    <source>
        <dbReference type="Proteomes" id="UP001598130"/>
    </source>
</evidence>
<name>A0ABW6CR21_9CAUL</name>
<keyword evidence="4" id="KW-0732">Signal</keyword>
<organism evidence="5 6">
    <name type="scientific">Phenylobacterium ferrooxidans</name>
    <dbReference type="NCBI Taxonomy" id="2982689"/>
    <lineage>
        <taxon>Bacteria</taxon>
        <taxon>Pseudomonadati</taxon>
        <taxon>Pseudomonadota</taxon>
        <taxon>Alphaproteobacteria</taxon>
        <taxon>Caulobacterales</taxon>
        <taxon>Caulobacteraceae</taxon>
        <taxon>Phenylobacterium</taxon>
    </lineage>
</organism>
<dbReference type="InterPro" id="IPR011050">
    <property type="entry name" value="Pectin_lyase_fold/virulence"/>
</dbReference>
<dbReference type="GO" id="GO:0016829">
    <property type="term" value="F:lyase activity"/>
    <property type="evidence" value="ECO:0007669"/>
    <property type="project" value="UniProtKB-KW"/>
</dbReference>
<keyword evidence="5" id="KW-0456">Lyase</keyword>
<proteinExistence type="predicted"/>
<feature type="chain" id="PRO_5046009016" evidence="4">
    <location>
        <begin position="23"/>
        <end position="443"/>
    </location>
</feature>
<dbReference type="RefSeq" id="WP_377369657.1">
    <property type="nucleotide sequence ID" value="NZ_JAOTJD010000015.1"/>
</dbReference>
<dbReference type="EMBL" id="JAOTJD010000015">
    <property type="protein sequence ID" value="MFD3264196.1"/>
    <property type="molecule type" value="Genomic_DNA"/>
</dbReference>
<evidence type="ECO:0000256" key="3">
    <source>
        <dbReference type="SAM" id="MobiDB-lite"/>
    </source>
</evidence>
<comment type="caution">
    <text evidence="5">The sequence shown here is derived from an EMBL/GenBank/DDBJ whole genome shotgun (WGS) entry which is preliminary data.</text>
</comment>
<evidence type="ECO:0000256" key="4">
    <source>
        <dbReference type="SAM" id="SignalP"/>
    </source>
</evidence>
<dbReference type="Proteomes" id="UP001598130">
    <property type="component" value="Unassembled WGS sequence"/>
</dbReference>
<feature type="region of interest" description="Disordered" evidence="3">
    <location>
        <begin position="399"/>
        <end position="443"/>
    </location>
</feature>
<keyword evidence="1" id="KW-0479">Metal-binding</keyword>
<accession>A0ABW6CR21</accession>
<dbReference type="Gene3D" id="2.160.20.10">
    <property type="entry name" value="Single-stranded right-handed beta-helix, Pectin lyase-like"/>
    <property type="match status" value="1"/>
</dbReference>
<evidence type="ECO:0000256" key="2">
    <source>
        <dbReference type="ARBA" id="ARBA00023180"/>
    </source>
</evidence>
<evidence type="ECO:0000313" key="5">
    <source>
        <dbReference type="EMBL" id="MFD3264196.1"/>
    </source>
</evidence>
<dbReference type="InterPro" id="IPR052063">
    <property type="entry name" value="Polysaccharide_Lyase_1"/>
</dbReference>
<reference evidence="5 6" key="1">
    <citation type="submission" date="2022-09" db="EMBL/GenBank/DDBJ databases">
        <title>New species of Phenylobacterium.</title>
        <authorList>
            <person name="Mieszkin S."/>
        </authorList>
    </citation>
    <scope>NUCLEOTIDE SEQUENCE [LARGE SCALE GENOMIC DNA]</scope>
    <source>
        <strain evidence="5 6">HK31-G</strain>
    </source>
</reference>
<protein>
    <submittedName>
        <fullName evidence="5">Pectate lyase</fullName>
    </submittedName>
</protein>
<dbReference type="PANTHER" id="PTHR42970:SF1">
    <property type="entry name" value="PECTATE LYASE C-RELATED"/>
    <property type="match status" value="1"/>
</dbReference>
<gene>
    <name evidence="5" type="ORF">OCL97_09515</name>
</gene>
<sequence length="443" mass="47513">MGIRLAIAAALSILLAAGAGQAAEPLAFPGAQGWAATTPGGRGGRIIKVTTLAGDGPGSLREAVEAKGPRIVVFEVGGVIDLDRKTIKVTEPFLTIAGQTAPSPGVTLIRGGMDIGGHDVVIQHIRVRPGEAGQAKKSGWNEDAISTAGAAWNIIVDHCTLTWASDENLSVSGPRFTGNTPEEWRAGTSRRITFSNNIIAESLAHSTHDKIEHSKGTLVHDNVTDLLIVGNLYAHNYERSALFKGGVHAVMANNLIYDPGQRAVHYNLQAEEWGSRPFQVGKIVAVGNALRAGIDTPVDQIAFFQLGGYGDVEYHARDNIAVDSIGRPLPMLGRYTTSPARIIEVKTPPVWPQGLEPMPATAVQQSVLMTAGARPWDRDYDDVRLIADVAEGRGRIIDSENDLHGYPTQTPTRRPFNEADWSLDDMTPRRPEVLDSGTKARGT</sequence>
<feature type="signal peptide" evidence="4">
    <location>
        <begin position="1"/>
        <end position="22"/>
    </location>
</feature>
<dbReference type="InterPro" id="IPR012334">
    <property type="entry name" value="Pectin_lyas_fold"/>
</dbReference>
<evidence type="ECO:0000256" key="1">
    <source>
        <dbReference type="ARBA" id="ARBA00022723"/>
    </source>
</evidence>
<dbReference type="PANTHER" id="PTHR42970">
    <property type="entry name" value="PECTATE LYASE C-RELATED"/>
    <property type="match status" value="1"/>
</dbReference>
<keyword evidence="6" id="KW-1185">Reference proteome</keyword>
<dbReference type="SUPFAM" id="SSF51126">
    <property type="entry name" value="Pectin lyase-like"/>
    <property type="match status" value="1"/>
</dbReference>